<feature type="compositionally biased region" description="Basic and acidic residues" evidence="1">
    <location>
        <begin position="137"/>
        <end position="147"/>
    </location>
</feature>
<sequence length="210" mass="22600">MGLINLVFSPRQKTTIGSLTLDALLTEINTYNSDVTEYTVEEGAPITDNIGQKSRTLSIKGVVTGAGVSLFEGGGKVKMIAAKEVIKQIHEQQLPVTIVTGMEIYRNFGMETCTVTRSDSLEKLNIEATFKKIKLATPKETDLPPEKVRKKPSKAGGKSAQGKAGKTKQNAGTLQKEQKPTSTMNTTKSGISESVTKILSNVDLDGVGLW</sequence>
<protein>
    <recommendedName>
        <fullName evidence="2">Dit-like phage tail protein N-terminal domain-containing protein</fullName>
    </recommendedName>
</protein>
<dbReference type="InterPro" id="IPR048494">
    <property type="entry name" value="Dit-like_N"/>
</dbReference>
<reference evidence="4" key="1">
    <citation type="submission" date="2016-10" db="EMBL/GenBank/DDBJ databases">
        <authorList>
            <person name="Varghese N."/>
            <person name="Submissions S."/>
        </authorList>
    </citation>
    <scope>NUCLEOTIDE SEQUENCE [LARGE SCALE GENOMIC DNA]</scope>
    <source>
        <strain evidence="4">DSM 24204</strain>
    </source>
</reference>
<dbReference type="STRING" id="97481.SAMN05444853_11462"/>
<evidence type="ECO:0000259" key="2">
    <source>
        <dbReference type="Pfam" id="PF21821"/>
    </source>
</evidence>
<dbReference type="GeneID" id="83545288"/>
<dbReference type="OrthoDB" id="5690743at2"/>
<feature type="region of interest" description="Disordered" evidence="1">
    <location>
        <begin position="137"/>
        <end position="192"/>
    </location>
</feature>
<proteinExistence type="predicted"/>
<feature type="domain" description="Dit-like phage tail protein N-terminal" evidence="2">
    <location>
        <begin position="21"/>
        <end position="144"/>
    </location>
</feature>
<dbReference type="RefSeq" id="WP_090922107.1">
    <property type="nucleotide sequence ID" value="NZ_CP016180.1"/>
</dbReference>
<name>A0A1H7XXV0_9PAST</name>
<dbReference type="AlphaFoldDB" id="A0A1H7XXV0"/>
<feature type="compositionally biased region" description="Low complexity" evidence="1">
    <location>
        <begin position="154"/>
        <end position="169"/>
    </location>
</feature>
<evidence type="ECO:0000313" key="3">
    <source>
        <dbReference type="EMBL" id="SEM37779.1"/>
    </source>
</evidence>
<feature type="compositionally biased region" description="Polar residues" evidence="1">
    <location>
        <begin position="170"/>
        <end position="192"/>
    </location>
</feature>
<gene>
    <name evidence="3" type="ORF">SAMN05444853_11462</name>
</gene>
<accession>A0A1H7XXV0</accession>
<dbReference type="Pfam" id="PF21821">
    <property type="entry name" value="Dit_like"/>
    <property type="match status" value="1"/>
</dbReference>
<evidence type="ECO:0000256" key="1">
    <source>
        <dbReference type="SAM" id="MobiDB-lite"/>
    </source>
</evidence>
<dbReference type="EMBL" id="FOBN01000014">
    <property type="protein sequence ID" value="SEM37779.1"/>
    <property type="molecule type" value="Genomic_DNA"/>
</dbReference>
<evidence type="ECO:0000313" key="4">
    <source>
        <dbReference type="Proteomes" id="UP000198883"/>
    </source>
</evidence>
<organism evidence="3 4">
    <name type="scientific">Phocoenobacter skyensis</name>
    <dbReference type="NCBI Taxonomy" id="97481"/>
    <lineage>
        <taxon>Bacteria</taxon>
        <taxon>Pseudomonadati</taxon>
        <taxon>Pseudomonadota</taxon>
        <taxon>Gammaproteobacteria</taxon>
        <taxon>Pasteurellales</taxon>
        <taxon>Pasteurellaceae</taxon>
        <taxon>Phocoenobacter</taxon>
    </lineage>
</organism>
<dbReference type="Proteomes" id="UP000198883">
    <property type="component" value="Unassembled WGS sequence"/>
</dbReference>